<keyword evidence="2" id="KW-1185">Reference proteome</keyword>
<reference evidence="1" key="1">
    <citation type="submission" date="2021-04" db="EMBL/GenBank/DDBJ databases">
        <title>Phycicoccus avicenniae sp. nov., a novel endophytic actinomycetes isolated from branch of Avicennia mariana.</title>
        <authorList>
            <person name="Tuo L."/>
        </authorList>
    </citation>
    <scope>NUCLEOTIDE SEQUENCE</scope>
    <source>
        <strain evidence="1">BSK3Z-2</strain>
    </source>
</reference>
<evidence type="ECO:0000313" key="2">
    <source>
        <dbReference type="Proteomes" id="UP000677016"/>
    </source>
</evidence>
<dbReference type="EMBL" id="JAGSNF010000023">
    <property type="protein sequence ID" value="MBR7744750.1"/>
    <property type="molecule type" value="Genomic_DNA"/>
</dbReference>
<sequence>MTSADHRTDPLRRRAVGRDADNRLVEVLAARRGVSLRTRGADVREDVGMLTPASPVSVGVAVGMLVHGLGGGLLEASADRRPWKVRAYRVGRFTSRRVHAETLPADAAVDDRVAEILAAYAAGEDPAAG</sequence>
<gene>
    <name evidence="1" type="ORF">KC207_15745</name>
</gene>
<accession>A0A941DC61</accession>
<dbReference type="Proteomes" id="UP000677016">
    <property type="component" value="Unassembled WGS sequence"/>
</dbReference>
<dbReference type="RefSeq" id="WP_211604271.1">
    <property type="nucleotide sequence ID" value="NZ_JAGSNF010000023.1"/>
</dbReference>
<dbReference type="AlphaFoldDB" id="A0A941DC61"/>
<organism evidence="1 2">
    <name type="scientific">Phycicoccus avicenniae</name>
    <dbReference type="NCBI Taxonomy" id="2828860"/>
    <lineage>
        <taxon>Bacteria</taxon>
        <taxon>Bacillati</taxon>
        <taxon>Actinomycetota</taxon>
        <taxon>Actinomycetes</taxon>
        <taxon>Micrococcales</taxon>
        <taxon>Intrasporangiaceae</taxon>
        <taxon>Phycicoccus</taxon>
    </lineage>
</organism>
<protein>
    <submittedName>
        <fullName evidence="1">Uncharacterized protein</fullName>
    </submittedName>
</protein>
<name>A0A941DC61_9MICO</name>
<evidence type="ECO:0000313" key="1">
    <source>
        <dbReference type="EMBL" id="MBR7744750.1"/>
    </source>
</evidence>
<proteinExistence type="predicted"/>
<comment type="caution">
    <text evidence="1">The sequence shown here is derived from an EMBL/GenBank/DDBJ whole genome shotgun (WGS) entry which is preliminary data.</text>
</comment>